<proteinExistence type="predicted"/>
<keyword evidence="1" id="KW-0238">DNA-binding</keyword>
<dbReference type="Gene3D" id="3.90.1750.20">
    <property type="entry name" value="Putative Large Serine Recombinase, Chain B, Domain 2"/>
    <property type="match status" value="1"/>
</dbReference>
<dbReference type="PANTHER" id="PTHR30461:SF2">
    <property type="entry name" value="SERINE RECOMBINASE PINE-RELATED"/>
    <property type="match status" value="1"/>
</dbReference>
<dbReference type="RefSeq" id="WP_100278407.1">
    <property type="nucleotide sequence ID" value="NZ_CP018799.1"/>
</dbReference>
<dbReference type="Gene3D" id="3.40.50.1390">
    <property type="entry name" value="Resolvase, N-terminal catalytic domain"/>
    <property type="match status" value="1"/>
</dbReference>
<dbReference type="CDD" id="cd00338">
    <property type="entry name" value="Ser_Recombinase"/>
    <property type="match status" value="1"/>
</dbReference>
<evidence type="ECO:0000256" key="2">
    <source>
        <dbReference type="ARBA" id="ARBA00023172"/>
    </source>
</evidence>
<dbReference type="KEGG" id="maes:Ga0123461_2257"/>
<dbReference type="AlphaFoldDB" id="A0A2K8L0S0"/>
<gene>
    <name evidence="5" type="ORF">Ga0123461_2257</name>
</gene>
<dbReference type="SMART" id="SM00857">
    <property type="entry name" value="Resolvase"/>
    <property type="match status" value="1"/>
</dbReference>
<accession>A0A2K8L0S0</accession>
<evidence type="ECO:0000256" key="1">
    <source>
        <dbReference type="ARBA" id="ARBA00023125"/>
    </source>
</evidence>
<dbReference type="Proteomes" id="UP000231701">
    <property type="component" value="Chromosome"/>
</dbReference>
<dbReference type="InterPro" id="IPR011109">
    <property type="entry name" value="DNA_bind_recombinase_dom"/>
</dbReference>
<dbReference type="Pfam" id="PF07508">
    <property type="entry name" value="Recombinase"/>
    <property type="match status" value="1"/>
</dbReference>
<keyword evidence="2" id="KW-0233">DNA recombination</keyword>
<dbReference type="InterPro" id="IPR038109">
    <property type="entry name" value="DNA_bind_recomb_sf"/>
</dbReference>
<protein>
    <submittedName>
        <fullName evidence="5">Site-specific DNA recombinase</fullName>
    </submittedName>
</protein>
<reference evidence="5 6" key="1">
    <citation type="submission" date="2016-12" db="EMBL/GenBank/DDBJ databases">
        <title>Isolation and genomic insights into novel planktonic Zetaproteobacteria from stratified waters of the Chesapeake Bay.</title>
        <authorList>
            <person name="McAllister S.M."/>
            <person name="Kato S."/>
            <person name="Chan C.S."/>
            <person name="Chiu B.K."/>
            <person name="Field E.K."/>
        </authorList>
    </citation>
    <scope>NUCLEOTIDE SEQUENCE [LARGE SCALE GENOMIC DNA]</scope>
    <source>
        <strain evidence="5 6">CP-5</strain>
    </source>
</reference>
<feature type="domain" description="Resolvase/invertase-type recombinase catalytic" evidence="3">
    <location>
        <begin position="3"/>
        <end position="161"/>
    </location>
</feature>
<dbReference type="GO" id="GO:0000150">
    <property type="term" value="F:DNA strand exchange activity"/>
    <property type="evidence" value="ECO:0007669"/>
    <property type="project" value="InterPro"/>
</dbReference>
<dbReference type="PANTHER" id="PTHR30461">
    <property type="entry name" value="DNA-INVERTASE FROM LAMBDOID PROPHAGE"/>
    <property type="match status" value="1"/>
</dbReference>
<dbReference type="GO" id="GO:0003677">
    <property type="term" value="F:DNA binding"/>
    <property type="evidence" value="ECO:0007669"/>
    <property type="project" value="UniProtKB-KW"/>
</dbReference>
<sequence length="567" mass="64961">MKKAYSYIRFSSAVQLKGDSLRRQLEASRAYAKQHNLELDESLQDIGVSAYTGENATEGALKKFIELVKSKQVEKGSILIIESLDRLSRQAVLKTLSLFTDILSSGVEIVTLTDGQHYTDKSINDIGQLMFSLMTMSRSHQESEIKSIRGKAAWDNKRKLALEQKKPMTRKCPNWLIVNDEMSGFILIEERAEIIKKIFELSIDGIGQRKIAKTFNEDGIQPFTSGNIWHATYIRDLIKNRALLGEYQPKHKGEPIGKPIQDYYPRVMDEGTFYRAQAETKKRLSGSSGRKGKTFSNLFTGMCKCTNCGDTYRYISSLWTPQLMCNKNYMGADCNNATRYDYKTFEIAALVELSKKSNWFEPLSDNKDKTKIEGTIAACEAKLSEINQSVSRYAELFTSVDNDLLPDAKERYVKALKQQKSTNEEIESLKTRLGNFGAKEEAIRNISESFRKLRDYEGQQLYLIRTKINKWARDNDLRFTFGCDDIKMIIGDQEFSLVRKESEGLSRTIMTNIFEGISSQRFSSEEESAARLEKVKARALAMKERGEGLDLWFNPEEDDENEWKHWT</sequence>
<dbReference type="PROSITE" id="PS51737">
    <property type="entry name" value="RECOMBINASE_DNA_BIND"/>
    <property type="match status" value="1"/>
</dbReference>
<name>A0A2K8L0S0_MARES</name>
<dbReference type="OrthoDB" id="9791494at2"/>
<evidence type="ECO:0000313" key="6">
    <source>
        <dbReference type="Proteomes" id="UP000231701"/>
    </source>
</evidence>
<dbReference type="SUPFAM" id="SSF53041">
    <property type="entry name" value="Resolvase-like"/>
    <property type="match status" value="1"/>
</dbReference>
<evidence type="ECO:0000313" key="5">
    <source>
        <dbReference type="EMBL" id="ATX80662.1"/>
    </source>
</evidence>
<dbReference type="Pfam" id="PF00239">
    <property type="entry name" value="Resolvase"/>
    <property type="match status" value="1"/>
</dbReference>
<dbReference type="InterPro" id="IPR036162">
    <property type="entry name" value="Resolvase-like_N_sf"/>
</dbReference>
<dbReference type="InterPro" id="IPR006119">
    <property type="entry name" value="Resolv_N"/>
</dbReference>
<evidence type="ECO:0000259" key="4">
    <source>
        <dbReference type="PROSITE" id="PS51737"/>
    </source>
</evidence>
<dbReference type="InterPro" id="IPR050639">
    <property type="entry name" value="SSR_resolvase"/>
</dbReference>
<dbReference type="PROSITE" id="PS51736">
    <property type="entry name" value="RECOMBINASES_3"/>
    <property type="match status" value="1"/>
</dbReference>
<dbReference type="EMBL" id="CP018799">
    <property type="protein sequence ID" value="ATX80662.1"/>
    <property type="molecule type" value="Genomic_DNA"/>
</dbReference>
<evidence type="ECO:0000259" key="3">
    <source>
        <dbReference type="PROSITE" id="PS51736"/>
    </source>
</evidence>
<keyword evidence="6" id="KW-1185">Reference proteome</keyword>
<feature type="domain" description="Recombinase" evidence="4">
    <location>
        <begin position="173"/>
        <end position="286"/>
    </location>
</feature>
<organism evidence="5 6">
    <name type="scientific">Mariprofundus aestuarium</name>
    <dbReference type="NCBI Taxonomy" id="1921086"/>
    <lineage>
        <taxon>Bacteria</taxon>
        <taxon>Pseudomonadati</taxon>
        <taxon>Pseudomonadota</taxon>
        <taxon>Candidatius Mariprofundia</taxon>
        <taxon>Mariprofundales</taxon>
        <taxon>Mariprofundaceae</taxon>
        <taxon>Mariprofundus</taxon>
    </lineage>
</organism>